<gene>
    <name evidence="10" type="ORF">M3A82_000485</name>
</gene>
<dbReference type="InterPro" id="IPR050586">
    <property type="entry name" value="CPA3_Na-H_Antiporter_D"/>
</dbReference>
<feature type="transmembrane region" description="Helical" evidence="8">
    <location>
        <begin position="301"/>
        <end position="320"/>
    </location>
</feature>
<comment type="subcellular location">
    <subcellularLocation>
        <location evidence="1">Cell membrane</location>
        <topology evidence="1">Multi-pass membrane protein</topology>
    </subcellularLocation>
    <subcellularLocation>
        <location evidence="7">Membrane</location>
        <topology evidence="7">Multi-pass membrane protein</topology>
    </subcellularLocation>
</comment>
<dbReference type="RefSeq" id="WP_049158186.1">
    <property type="nucleotide sequence ID" value="NZ_JUTN01000008.1"/>
</dbReference>
<feature type="transmembrane region" description="Helical" evidence="8">
    <location>
        <begin position="409"/>
        <end position="429"/>
    </location>
</feature>
<keyword evidence="5 8" id="KW-1133">Transmembrane helix</keyword>
<dbReference type="PANTHER" id="PTHR42703:SF1">
    <property type="entry name" value="NA(+)_H(+) ANTIPORTER SUBUNIT D1"/>
    <property type="match status" value="1"/>
</dbReference>
<feature type="transmembrane region" description="Helical" evidence="8">
    <location>
        <begin position="501"/>
        <end position="525"/>
    </location>
</feature>
<dbReference type="NCBIfam" id="NF006238">
    <property type="entry name" value="PRK08375.1-4"/>
    <property type="match status" value="1"/>
</dbReference>
<dbReference type="InterPro" id="IPR003918">
    <property type="entry name" value="NADH_UbQ_OxRdtase"/>
</dbReference>
<dbReference type="AlphaFoldDB" id="A0AAP3AEQ3"/>
<feature type="domain" description="NADH:quinone oxidoreductase/Mrp antiporter transmembrane" evidence="9">
    <location>
        <begin position="131"/>
        <end position="421"/>
    </location>
</feature>
<feature type="transmembrane region" description="Helical" evidence="8">
    <location>
        <begin position="371"/>
        <end position="389"/>
    </location>
</feature>
<name>A0AAP3AEQ3_MICLU</name>
<dbReference type="PRINTS" id="PR01437">
    <property type="entry name" value="NUOXDRDTASE4"/>
</dbReference>
<feature type="transmembrane region" description="Helical" evidence="8">
    <location>
        <begin position="166"/>
        <end position="190"/>
    </location>
</feature>
<feature type="transmembrane region" description="Helical" evidence="8">
    <location>
        <begin position="326"/>
        <end position="350"/>
    </location>
</feature>
<dbReference type="PANTHER" id="PTHR42703">
    <property type="entry name" value="NADH DEHYDROGENASE"/>
    <property type="match status" value="1"/>
</dbReference>
<evidence type="ECO:0000256" key="6">
    <source>
        <dbReference type="ARBA" id="ARBA00023136"/>
    </source>
</evidence>
<feature type="transmembrane region" description="Helical" evidence="8">
    <location>
        <begin position="210"/>
        <end position="231"/>
    </location>
</feature>
<feature type="transmembrane region" description="Helical" evidence="8">
    <location>
        <begin position="273"/>
        <end position="294"/>
    </location>
</feature>
<feature type="transmembrane region" description="Helical" evidence="8">
    <location>
        <begin position="243"/>
        <end position="261"/>
    </location>
</feature>
<feature type="transmembrane region" description="Helical" evidence="8">
    <location>
        <begin position="77"/>
        <end position="102"/>
    </location>
</feature>
<evidence type="ECO:0000256" key="3">
    <source>
        <dbReference type="ARBA" id="ARBA00022475"/>
    </source>
</evidence>
<dbReference type="EMBL" id="JALXKZ020000001">
    <property type="protein sequence ID" value="MCV7627825.1"/>
    <property type="molecule type" value="Genomic_DNA"/>
</dbReference>
<dbReference type="GO" id="GO:0042773">
    <property type="term" value="P:ATP synthesis coupled electron transport"/>
    <property type="evidence" value="ECO:0007669"/>
    <property type="project" value="InterPro"/>
</dbReference>
<accession>A0AAP3AEQ3</accession>
<protein>
    <submittedName>
        <fullName evidence="10">Monovalent cation/H+ antiporter subunit D family protein</fullName>
    </submittedName>
</protein>
<evidence type="ECO:0000256" key="4">
    <source>
        <dbReference type="ARBA" id="ARBA00022692"/>
    </source>
</evidence>
<evidence type="ECO:0000313" key="11">
    <source>
        <dbReference type="Proteomes" id="UP001205867"/>
    </source>
</evidence>
<feature type="transmembrane region" description="Helical" evidence="8">
    <location>
        <begin position="6"/>
        <end position="26"/>
    </location>
</feature>
<keyword evidence="6 8" id="KW-0472">Membrane</keyword>
<evidence type="ECO:0000256" key="2">
    <source>
        <dbReference type="ARBA" id="ARBA00005346"/>
    </source>
</evidence>
<comment type="similarity">
    <text evidence="2">Belongs to the CPA3 antiporters (TC 2.A.63) subunit D family.</text>
</comment>
<feature type="transmembrane region" description="Helical" evidence="8">
    <location>
        <begin position="38"/>
        <end position="57"/>
    </location>
</feature>
<evidence type="ECO:0000256" key="5">
    <source>
        <dbReference type="ARBA" id="ARBA00022989"/>
    </source>
</evidence>
<feature type="transmembrane region" description="Helical" evidence="8">
    <location>
        <begin position="109"/>
        <end position="127"/>
    </location>
</feature>
<sequence length="546" mass="56980">MSLDALGLALPLFVAVPLLAGGLLVIAGERPGLHRRVLLSLLGLSSLGGAGLILLTLDGTVVAGGVGGWPDGIAIAFAADTFTGLMLTLTAGLSWVGALFAYGSRVTNSVYFAPLLLVLTAGVNGALLTADLFNLFVFIEVMLLPSYGLFVLSANRREPLRRVDGARLYVTLNLFTSTILVVGVGFIYGITGSVNLAALAGAAARDERVAVAGFMVLFALSIKASVVPLHGWLSKAYPSTSPAVTAIFSALHTKVGVYAIYRIYSVLYDGEPRYLWAILVLCSLTLMIGAVASLGEQSTRAILSWQMVSGIGGILVGVGLSTQLGLAAGIFYMIHHMVVMTSLFTATGAVEVRYGSGRLADLQGLARREPLIAAAYFAGLLSLVGIPPFSGFAGKLMLVVAGVEAGRTVVVAVVLVASLLSLWGLLRIWNGWFWGEPEMPRHHRERLETAALPIVEARADGPVASAGAPDGPAAVHTPTGVLPVVFSRDEDLTRSRIPFSLALPAVLTATLSLALGLGAQGLWLVSDTAAQGLTDTHAYVEAVIGR</sequence>
<proteinExistence type="inferred from homology"/>
<dbReference type="Proteomes" id="UP001205867">
    <property type="component" value="Unassembled WGS sequence"/>
</dbReference>
<dbReference type="Pfam" id="PF00361">
    <property type="entry name" value="Proton_antipo_M"/>
    <property type="match status" value="1"/>
</dbReference>
<dbReference type="GO" id="GO:0005886">
    <property type="term" value="C:plasma membrane"/>
    <property type="evidence" value="ECO:0007669"/>
    <property type="project" value="UniProtKB-SubCell"/>
</dbReference>
<keyword evidence="4 7" id="KW-0812">Transmembrane</keyword>
<reference evidence="10" key="1">
    <citation type="submission" date="2023-06" db="EMBL/GenBank/DDBJ databases">
        <title>lsaBGC provides a comprehensive framework for evolutionary analysis of biosynthetic gene clusters within focal taxa.</title>
        <authorList>
            <person name="Salamzade R."/>
            <person name="Sandstrom S."/>
            <person name="Kalan L.R."/>
        </authorList>
    </citation>
    <scope>NUCLEOTIDE SEQUENCE</scope>
    <source>
        <strain evidence="10">P3-SID899</strain>
    </source>
</reference>
<evidence type="ECO:0000313" key="10">
    <source>
        <dbReference type="EMBL" id="MCV7627825.1"/>
    </source>
</evidence>
<organism evidence="10 11">
    <name type="scientific">Micrococcus luteus</name>
    <name type="common">Micrococcus lysodeikticus</name>
    <dbReference type="NCBI Taxonomy" id="1270"/>
    <lineage>
        <taxon>Bacteria</taxon>
        <taxon>Bacillati</taxon>
        <taxon>Actinomycetota</taxon>
        <taxon>Actinomycetes</taxon>
        <taxon>Micrococcales</taxon>
        <taxon>Micrococcaceae</taxon>
        <taxon>Micrococcus</taxon>
    </lineage>
</organism>
<keyword evidence="3" id="KW-1003">Cell membrane</keyword>
<evidence type="ECO:0000256" key="8">
    <source>
        <dbReference type="SAM" id="Phobius"/>
    </source>
</evidence>
<comment type="caution">
    <text evidence="10">The sequence shown here is derived from an EMBL/GenBank/DDBJ whole genome shotgun (WGS) entry which is preliminary data.</text>
</comment>
<dbReference type="GO" id="GO:0008137">
    <property type="term" value="F:NADH dehydrogenase (ubiquinone) activity"/>
    <property type="evidence" value="ECO:0007669"/>
    <property type="project" value="InterPro"/>
</dbReference>
<evidence type="ECO:0000256" key="7">
    <source>
        <dbReference type="RuleBase" id="RU000320"/>
    </source>
</evidence>
<dbReference type="InterPro" id="IPR001750">
    <property type="entry name" value="ND/Mrp_TM"/>
</dbReference>
<evidence type="ECO:0000259" key="9">
    <source>
        <dbReference type="Pfam" id="PF00361"/>
    </source>
</evidence>
<evidence type="ECO:0000256" key="1">
    <source>
        <dbReference type="ARBA" id="ARBA00004651"/>
    </source>
</evidence>
<feature type="transmembrane region" description="Helical" evidence="8">
    <location>
        <begin position="133"/>
        <end position="154"/>
    </location>
</feature>